<dbReference type="KEGG" id="vg:64871168"/>
<evidence type="ECO:0000313" key="2">
    <source>
        <dbReference type="Proteomes" id="UP000293430"/>
    </source>
</evidence>
<organism evidence="1 2">
    <name type="scientific">Mycobacterium phage Pharaoh</name>
    <dbReference type="NCBI Taxonomy" id="2530140"/>
    <lineage>
        <taxon>Viruses</taxon>
        <taxon>Duplodnaviria</taxon>
        <taxon>Heunggongvirae</taxon>
        <taxon>Uroviricota</taxon>
        <taxon>Caudoviricetes</taxon>
        <taxon>Pharaohvirus</taxon>
        <taxon>Pharaohvirus pharaoh</taxon>
    </lineage>
</organism>
<evidence type="ECO:0000313" key="1">
    <source>
        <dbReference type="EMBL" id="QBJ00211.1"/>
    </source>
</evidence>
<gene>
    <name evidence="1" type="primary">22</name>
    <name evidence="1" type="ORF">SEA_PHARAOH_22</name>
</gene>
<sequence>MTSPTHRVRRRLPRIQKVVAPLLREGLPGVTVTTWVPDIDWREFPMVNVRRIGGIRNPKAPLLHMSPVIEMSAYSNEGLIECEELYDEALEVLYEAVRNQTPTDAGYLQSMYETMGATQFSSLYQDSWRIQGLIRLGVRRLRDN</sequence>
<dbReference type="EMBL" id="MK524530">
    <property type="protein sequence ID" value="QBJ00211.1"/>
    <property type="molecule type" value="Genomic_DNA"/>
</dbReference>
<keyword evidence="2" id="KW-1185">Reference proteome</keyword>
<dbReference type="RefSeq" id="YP_010061548.1">
    <property type="nucleotide sequence ID" value="NC_054784.1"/>
</dbReference>
<protein>
    <submittedName>
        <fullName evidence="1">Tail terminator</fullName>
    </submittedName>
</protein>
<accession>A0A481W325</accession>
<name>A0A481W325_9CAUD</name>
<proteinExistence type="predicted"/>
<reference evidence="1 2" key="1">
    <citation type="submission" date="2019-02" db="EMBL/GenBank/DDBJ databases">
        <authorList>
            <person name="Liuzzo S."/>
            <person name="Smith M.A."/>
            <person name="Garlena R.A."/>
            <person name="Russell D.A."/>
            <person name="Pope W.H."/>
            <person name="Jacobs-Sera D."/>
            <person name="Hatfull G.F."/>
        </authorList>
    </citation>
    <scope>NUCLEOTIDE SEQUENCE [LARGE SCALE GENOMIC DNA]</scope>
</reference>
<dbReference type="GeneID" id="64871168"/>
<dbReference type="Proteomes" id="UP000293430">
    <property type="component" value="Segment"/>
</dbReference>